<evidence type="ECO:0000256" key="3">
    <source>
        <dbReference type="SAM" id="MobiDB-lite"/>
    </source>
</evidence>
<keyword evidence="2" id="KW-0175">Coiled coil</keyword>
<accession>A0ABQ1M1V9</accession>
<dbReference type="Gene3D" id="3.30.1330.60">
    <property type="entry name" value="OmpA-like domain"/>
    <property type="match status" value="1"/>
</dbReference>
<dbReference type="Pfam" id="PF00691">
    <property type="entry name" value="OmpA"/>
    <property type="match status" value="1"/>
</dbReference>
<evidence type="ECO:0000256" key="1">
    <source>
        <dbReference type="PROSITE-ProRule" id="PRU00473"/>
    </source>
</evidence>
<dbReference type="CDD" id="cd07185">
    <property type="entry name" value="OmpA_C-like"/>
    <property type="match status" value="1"/>
</dbReference>
<feature type="domain" description="OmpA-like" evidence="4">
    <location>
        <begin position="749"/>
        <end position="864"/>
    </location>
</feature>
<feature type="compositionally biased region" description="Polar residues" evidence="3">
    <location>
        <begin position="537"/>
        <end position="547"/>
    </location>
</feature>
<dbReference type="PANTHER" id="PTHR30329">
    <property type="entry name" value="STATOR ELEMENT OF FLAGELLAR MOTOR COMPLEX"/>
    <property type="match status" value="1"/>
</dbReference>
<dbReference type="InterPro" id="IPR036737">
    <property type="entry name" value="OmpA-like_sf"/>
</dbReference>
<evidence type="ECO:0000256" key="2">
    <source>
        <dbReference type="SAM" id="Coils"/>
    </source>
</evidence>
<organism evidence="5 6">
    <name type="scientific">Belliella aquatica</name>
    <dbReference type="NCBI Taxonomy" id="1323734"/>
    <lineage>
        <taxon>Bacteria</taxon>
        <taxon>Pseudomonadati</taxon>
        <taxon>Bacteroidota</taxon>
        <taxon>Cytophagia</taxon>
        <taxon>Cytophagales</taxon>
        <taxon>Cyclobacteriaceae</taxon>
        <taxon>Belliella</taxon>
    </lineage>
</organism>
<dbReference type="EMBL" id="BMFD01000003">
    <property type="protein sequence ID" value="GGC33398.1"/>
    <property type="molecule type" value="Genomic_DNA"/>
</dbReference>
<gene>
    <name evidence="5" type="ORF">GCM10010993_10400</name>
</gene>
<comment type="caution">
    <text evidence="5">The sequence shown here is derived from an EMBL/GenBank/DDBJ whole genome shotgun (WGS) entry which is preliminary data.</text>
</comment>
<feature type="compositionally biased region" description="Basic and acidic residues" evidence="3">
    <location>
        <begin position="549"/>
        <end position="579"/>
    </location>
</feature>
<dbReference type="SUPFAM" id="SSF103088">
    <property type="entry name" value="OmpA-like"/>
    <property type="match status" value="1"/>
</dbReference>
<feature type="coiled-coil region" evidence="2">
    <location>
        <begin position="428"/>
        <end position="455"/>
    </location>
</feature>
<dbReference type="PANTHER" id="PTHR30329:SF21">
    <property type="entry name" value="LIPOPROTEIN YIAD-RELATED"/>
    <property type="match status" value="1"/>
</dbReference>
<keyword evidence="6" id="KW-1185">Reference proteome</keyword>
<evidence type="ECO:0000313" key="6">
    <source>
        <dbReference type="Proteomes" id="UP000635885"/>
    </source>
</evidence>
<feature type="compositionally biased region" description="Basic and acidic residues" evidence="3">
    <location>
        <begin position="850"/>
        <end position="864"/>
    </location>
</feature>
<reference evidence="6" key="1">
    <citation type="journal article" date="2019" name="Int. J. Syst. Evol. Microbiol.">
        <title>The Global Catalogue of Microorganisms (GCM) 10K type strain sequencing project: providing services to taxonomists for standard genome sequencing and annotation.</title>
        <authorList>
            <consortium name="The Broad Institute Genomics Platform"/>
            <consortium name="The Broad Institute Genome Sequencing Center for Infectious Disease"/>
            <person name="Wu L."/>
            <person name="Ma J."/>
        </authorList>
    </citation>
    <scope>NUCLEOTIDE SEQUENCE [LARGE SCALE GENOMIC DNA]</scope>
    <source>
        <strain evidence="6">CGMCC 1.12479</strain>
    </source>
</reference>
<dbReference type="InterPro" id="IPR006665">
    <property type="entry name" value="OmpA-like"/>
</dbReference>
<sequence>MKKLILILFVSFLSIPILFAQQKEYDWRLGVSGGYSNYYGDLTPYRLRGLSNFDAIHHLFYFNENYFDQYSFKISLERKLSPTVGIQFSYGQYQFSMSDRYIRRNGELLTSGRNFDRALNFQNNTRDMGVSFVFKADNDKLLSSKSLLAPYFTLGFGLLDFDISGDLLDDNGNRYDYTNPATVGNGRYETELPPLRTELSDGYNLGAFYANLGLGIRLRLGQRLEIFAQSDFIHSFTGYLDDVDGTYRESYDNDFQTYAAKPGPNTIDPATRNRGENSGNNDWVIYHGVGLKFNFGASKKSFQAPTLSTYYPDYGTKVIEEKTLAQEKTVSESDSLKVVKAGDTYNYYTNIQLVDQLRLDSLSYRTQILTWEQQIADRRERVLQSRIDERNLLDIQNQVNDQFSNLKADTVLMAAKKDSLLKVTESSVTKVKSNLDSIQNRKVQFEAEIDSISKLRNNYKIQPRTENTSLDSLLSPMNISRSMASISRITAEGDVVIETQALSKVNSTGKELPQQQLIERRVVDGKVMERRVDESQKPTSGTEQGNLNKIKEQEDRISRLETESRRLQSERDSLSRLPREVIYMQSRSMAPSLPDRSKGTTASEGNGSVEKETIIREREKVIETEIKEVSPEKDRNLFRSIGAFFGGAAVSRSIQPDLPKETTTIELDTVRTALEDPIIAPDSLTSIDSLANLRLEESIVNEDTLKMRISNQSRELERRSQQELSEKITKIDSLPREILRDTVFLESDPLVRLLRYKEIIYFDINQRAPADEELKKLANLVDFIKENAGYQLTLTGYADNTGNINYNLKLAEERTKAISEALIQQFGISQDKITLESGGQVIRGSQKSSNDQDRKVEVRIERKN</sequence>
<dbReference type="PROSITE" id="PS51123">
    <property type="entry name" value="OMPA_2"/>
    <property type="match status" value="1"/>
</dbReference>
<proteinExistence type="predicted"/>
<feature type="region of interest" description="Disordered" evidence="3">
    <location>
        <begin position="839"/>
        <end position="864"/>
    </location>
</feature>
<dbReference type="InterPro" id="IPR050330">
    <property type="entry name" value="Bact_OuterMem_StrucFunc"/>
</dbReference>
<evidence type="ECO:0000259" key="4">
    <source>
        <dbReference type="PROSITE" id="PS51123"/>
    </source>
</evidence>
<dbReference type="RefSeq" id="WP_188440416.1">
    <property type="nucleotide sequence ID" value="NZ_BMFD01000003.1"/>
</dbReference>
<keyword evidence="1" id="KW-0472">Membrane</keyword>
<protein>
    <recommendedName>
        <fullName evidence="4">OmpA-like domain-containing protein</fullName>
    </recommendedName>
</protein>
<dbReference type="Proteomes" id="UP000635885">
    <property type="component" value="Unassembled WGS sequence"/>
</dbReference>
<name>A0ABQ1M1V9_9BACT</name>
<feature type="region of interest" description="Disordered" evidence="3">
    <location>
        <begin position="528"/>
        <end position="609"/>
    </location>
</feature>
<evidence type="ECO:0000313" key="5">
    <source>
        <dbReference type="EMBL" id="GGC33398.1"/>
    </source>
</evidence>